<evidence type="ECO:0000313" key="3">
    <source>
        <dbReference type="Proteomes" id="UP000236752"/>
    </source>
</evidence>
<organism evidence="2 3">
    <name type="scientific">Thalassococcus halodurans</name>
    <dbReference type="NCBI Taxonomy" id="373675"/>
    <lineage>
        <taxon>Bacteria</taxon>
        <taxon>Pseudomonadati</taxon>
        <taxon>Pseudomonadota</taxon>
        <taxon>Alphaproteobacteria</taxon>
        <taxon>Rhodobacterales</taxon>
        <taxon>Roseobacteraceae</taxon>
        <taxon>Thalassococcus</taxon>
    </lineage>
</organism>
<dbReference type="EMBL" id="FNUZ01000005">
    <property type="protein sequence ID" value="SEG52264.1"/>
    <property type="molecule type" value="Genomic_DNA"/>
</dbReference>
<sequence length="196" mass="21297">MKRFMITTALTLTTAGAAMAATEGQINTIENYLPEANVAAWSDTQVISALNVIKSGDKSRGEIEAQLKAMYVVDGENFTPAMITEGEQAMLDMYVDGVDYSMLPQPVVDQAISVAYSDLNNDQKAEQIETLLTVVSPTETLNRATEGEIALIESYVPELDASLLSEEQVVVALDIINSTDNEAEIEPRLKAYLNIS</sequence>
<feature type="signal peptide" evidence="1">
    <location>
        <begin position="1"/>
        <end position="20"/>
    </location>
</feature>
<feature type="chain" id="PRO_5009293151" description="DUF4197 domain-containing protein" evidence="1">
    <location>
        <begin position="21"/>
        <end position="196"/>
    </location>
</feature>
<gene>
    <name evidence="2" type="ORF">SAMN04488045_3189</name>
</gene>
<evidence type="ECO:0008006" key="4">
    <source>
        <dbReference type="Google" id="ProtNLM"/>
    </source>
</evidence>
<dbReference type="RefSeq" id="WP_103911476.1">
    <property type="nucleotide sequence ID" value="NZ_FNUZ01000005.1"/>
</dbReference>
<evidence type="ECO:0000256" key="1">
    <source>
        <dbReference type="SAM" id="SignalP"/>
    </source>
</evidence>
<accession>A0A1H6AVG0</accession>
<dbReference type="Proteomes" id="UP000236752">
    <property type="component" value="Unassembled WGS sequence"/>
</dbReference>
<evidence type="ECO:0000313" key="2">
    <source>
        <dbReference type="EMBL" id="SEG52264.1"/>
    </source>
</evidence>
<keyword evidence="1" id="KW-0732">Signal</keyword>
<name>A0A1H6AVG0_9RHOB</name>
<dbReference type="OrthoDB" id="7870978at2"/>
<keyword evidence="3" id="KW-1185">Reference proteome</keyword>
<dbReference type="AlphaFoldDB" id="A0A1H6AVG0"/>
<protein>
    <recommendedName>
        <fullName evidence="4">DUF4197 domain-containing protein</fullName>
    </recommendedName>
</protein>
<proteinExistence type="predicted"/>
<reference evidence="2 3" key="1">
    <citation type="submission" date="2016-10" db="EMBL/GenBank/DDBJ databases">
        <authorList>
            <person name="de Groot N.N."/>
        </authorList>
    </citation>
    <scope>NUCLEOTIDE SEQUENCE [LARGE SCALE GENOMIC DNA]</scope>
    <source>
        <strain evidence="2 3">DSM 26915</strain>
    </source>
</reference>